<sequence length="68" mass="8107">MDLKVTVEYKHLSLSERHPVERTVKFEDTEGKVAVLQQDIVPQDEIWKGTELLDDFMRKCFRDQLKFP</sequence>
<name>A0AB37LR44_9BACT</name>
<proteinExistence type="predicted"/>
<gene>
    <name evidence="1" type="ORF">DXB61_15940</name>
</gene>
<comment type="caution">
    <text evidence="1">The sequence shown here is derived from an EMBL/GenBank/DDBJ whole genome shotgun (WGS) entry which is preliminary data.</text>
</comment>
<accession>A0AB37LR44</accession>
<evidence type="ECO:0000313" key="1">
    <source>
        <dbReference type="EMBL" id="RGN47479.1"/>
    </source>
</evidence>
<protein>
    <submittedName>
        <fullName evidence="1">Uncharacterized protein</fullName>
    </submittedName>
</protein>
<organism evidence="1 2">
    <name type="scientific">Parabacteroides merdae</name>
    <dbReference type="NCBI Taxonomy" id="46503"/>
    <lineage>
        <taxon>Bacteria</taxon>
        <taxon>Pseudomonadati</taxon>
        <taxon>Bacteroidota</taxon>
        <taxon>Bacteroidia</taxon>
        <taxon>Bacteroidales</taxon>
        <taxon>Tannerellaceae</taxon>
        <taxon>Parabacteroides</taxon>
    </lineage>
</organism>
<reference evidence="1 2" key="1">
    <citation type="submission" date="2018-08" db="EMBL/GenBank/DDBJ databases">
        <title>A genome reference for cultivated species of the human gut microbiota.</title>
        <authorList>
            <person name="Zou Y."/>
            <person name="Xue W."/>
            <person name="Luo G."/>
        </authorList>
    </citation>
    <scope>NUCLEOTIDE SEQUENCE [LARGE SCALE GENOMIC DNA]</scope>
    <source>
        <strain evidence="1 2">OM05-11AA</strain>
    </source>
</reference>
<dbReference type="AlphaFoldDB" id="A0AB37LR44"/>
<dbReference type="Proteomes" id="UP000261088">
    <property type="component" value="Unassembled WGS sequence"/>
</dbReference>
<evidence type="ECO:0000313" key="2">
    <source>
        <dbReference type="Proteomes" id="UP000261088"/>
    </source>
</evidence>
<dbReference type="EMBL" id="QSUP01000027">
    <property type="protein sequence ID" value="RGN47479.1"/>
    <property type="molecule type" value="Genomic_DNA"/>
</dbReference>
<dbReference type="RefSeq" id="WP_122122601.1">
    <property type="nucleotide sequence ID" value="NZ_JBCHGO010000018.1"/>
</dbReference>